<dbReference type="OrthoDB" id="3565018at2759"/>
<evidence type="ECO:0000259" key="2">
    <source>
        <dbReference type="Pfam" id="PF24476"/>
    </source>
</evidence>
<feature type="signal peptide" evidence="1">
    <location>
        <begin position="1"/>
        <end position="19"/>
    </location>
</feature>
<feature type="non-terminal residue" evidence="3">
    <location>
        <position position="653"/>
    </location>
</feature>
<organism evidence="3 4">
    <name type="scientific">Scytalidium lignicola</name>
    <name type="common">Hyphomycete</name>
    <dbReference type="NCBI Taxonomy" id="5539"/>
    <lineage>
        <taxon>Eukaryota</taxon>
        <taxon>Fungi</taxon>
        <taxon>Dikarya</taxon>
        <taxon>Ascomycota</taxon>
        <taxon>Pezizomycotina</taxon>
        <taxon>Leotiomycetes</taxon>
        <taxon>Leotiomycetes incertae sedis</taxon>
        <taxon>Scytalidium</taxon>
    </lineage>
</organism>
<dbReference type="PANTHER" id="PTHR35186">
    <property type="entry name" value="ANK_REP_REGION DOMAIN-CONTAINING PROTEIN"/>
    <property type="match status" value="1"/>
</dbReference>
<feature type="domain" description="DUF7580" evidence="2">
    <location>
        <begin position="394"/>
        <end position="631"/>
    </location>
</feature>
<gene>
    <name evidence="3" type="ORF">B7463_g2502</name>
</gene>
<keyword evidence="1" id="KW-0732">Signal</keyword>
<sequence>MSGVEIIGLILGGLPLVISVAEDYKKGFEPFLKWHRFKREFRTFINSIDLEKRMFDGLLDRLLKYTDLDPEEKLRLLTVPNYDGWSKAETIEALKARLGDSYVSCMFVLETMKEDMCKLQEMMSLKDGSVDWAKPGENRWEYQRKRISHSFRQRGPETATSLERNNRKLRELLDLLDLMIGDEKVNRRKFSPKDTAWAKIFECIRRHAGSLHSALSNGWKCSCNLPHVVALQLQERTTGDWSSEFALTFTSPKSTKCIRKVRITARESNTMDISSPTRPELTPAPEWYLDKLRNNFETKSLPKVSTKLSSFDFGTKLKGYSSMVVPTMRNDNGTELLQVDSYQKMCNSTHKEKVKKTVRINAPSDKDQSNPNNLLADPSIMGQTLNSLPISTRKTSSEDTKIEDLCSTLESFSEDNLSLGYLSDSEYIHHILHPLHNNQLPSQTSKLISLENLLSPSADLKLTRKQRFRLAIILASSLLQLQTTPWLADKMAKSNIFFYTRGEEVLAEQPYICQSFRSAKSSPAATLDDVTNPVKEQLPSLTTTPATTSSRFATRTSLLALGILLLELCFNSPITSQTKLRANYLQPNGQPHNETDFLTARDWVYEVGEEAGLEFENAVKCCVLCSFDVKPNWEDRRFVQGVYEVEVGNEHHG</sequence>
<dbReference type="Proteomes" id="UP000258309">
    <property type="component" value="Unassembled WGS sequence"/>
</dbReference>
<protein>
    <recommendedName>
        <fullName evidence="2">DUF7580 domain-containing protein</fullName>
    </recommendedName>
</protein>
<comment type="caution">
    <text evidence="3">The sequence shown here is derived from an EMBL/GenBank/DDBJ whole genome shotgun (WGS) entry which is preliminary data.</text>
</comment>
<accession>A0A3E2HKE2</accession>
<dbReference type="EMBL" id="NCSJ02000029">
    <property type="protein sequence ID" value="RFU33868.1"/>
    <property type="molecule type" value="Genomic_DNA"/>
</dbReference>
<evidence type="ECO:0000256" key="1">
    <source>
        <dbReference type="SAM" id="SignalP"/>
    </source>
</evidence>
<evidence type="ECO:0000313" key="3">
    <source>
        <dbReference type="EMBL" id="RFU33868.1"/>
    </source>
</evidence>
<reference evidence="3 4" key="1">
    <citation type="submission" date="2018-05" db="EMBL/GenBank/DDBJ databases">
        <title>Draft genome sequence of Scytalidium lignicola DSM 105466, a ubiquitous saprotrophic fungus.</title>
        <authorList>
            <person name="Buettner E."/>
            <person name="Gebauer A.M."/>
            <person name="Hofrichter M."/>
            <person name="Liers C."/>
            <person name="Kellner H."/>
        </authorList>
    </citation>
    <scope>NUCLEOTIDE SEQUENCE [LARGE SCALE GENOMIC DNA]</scope>
    <source>
        <strain evidence="3 4">DSM 105466</strain>
    </source>
</reference>
<keyword evidence="4" id="KW-1185">Reference proteome</keyword>
<name>A0A3E2HKE2_SCYLI</name>
<dbReference type="AlphaFoldDB" id="A0A3E2HKE2"/>
<dbReference type="Pfam" id="PF24476">
    <property type="entry name" value="DUF7580"/>
    <property type="match status" value="1"/>
</dbReference>
<evidence type="ECO:0000313" key="4">
    <source>
        <dbReference type="Proteomes" id="UP000258309"/>
    </source>
</evidence>
<feature type="non-terminal residue" evidence="3">
    <location>
        <position position="1"/>
    </location>
</feature>
<dbReference type="InterPro" id="IPR056002">
    <property type="entry name" value="DUF7580"/>
</dbReference>
<proteinExistence type="predicted"/>
<dbReference type="PANTHER" id="PTHR35186:SF4">
    <property type="entry name" value="PRION-INHIBITION AND PROPAGATION HELO DOMAIN-CONTAINING PROTEIN"/>
    <property type="match status" value="1"/>
</dbReference>
<feature type="chain" id="PRO_5017798854" description="DUF7580 domain-containing protein" evidence="1">
    <location>
        <begin position="20"/>
        <end position="653"/>
    </location>
</feature>
<dbReference type="OMA" id="GAMETIS"/>